<evidence type="ECO:0000256" key="5">
    <source>
        <dbReference type="ARBA" id="ARBA00023163"/>
    </source>
</evidence>
<dbReference type="PANTHER" id="PTHR23043">
    <property type="entry name" value="HYPOXIA-INDUCIBLE FACTOR 1 ALPHA"/>
    <property type="match status" value="1"/>
</dbReference>
<feature type="region of interest" description="Disordered" evidence="7">
    <location>
        <begin position="355"/>
        <end position="426"/>
    </location>
</feature>
<dbReference type="OrthoDB" id="6021714at2759"/>
<feature type="non-terminal residue" evidence="9">
    <location>
        <position position="667"/>
    </location>
</feature>
<sequence length="667" mass="73364">MLPLPGAITSQLDKASIIRLTISFLKLKDFSCHGDPPWHRDLISGQNKAQPRRRNPSTELYEAHIGTHILQSLDGFVFALSNDGRFLYISETVSIYLGLSQVEMTGSSIFDYIHYDDHRELAEQLGLSSSTSSPSGPTRFSSSSSTNDEKDDASIMNPSPSKGYERCFCIRMKSTLTKRGVHVKCSGYRVVQVLARMRPQFSFSLTRKHSPPLLGLVAMAIALPPPTITELVIDSDMFVTRLSPELKVIYCEPRISDMMDMSADDLTNRNLYEYCHAEDLQKLRKAHVDLMTKGQVLTDYYRLMNKHGGYVWLQTCATIICHSKNAEEQNIIAINYVLSGVEHSGCVMNMEQYKVVSPSSEPDQSDHSESEPPLRDKGARDMKSHHSASHDDTLPPSNKRWKGSSHHGDNLPMQATDDQCTSPVDGGVYRSAMDGFMMFGSDEARLKQLDNKNSRRKMEKPRKRKKDLEAEASDCLDNSGNQLSLLHEPDPASPPPAKETAAPVSVIASAVSNAPASPPDMASKVCSPLPEDLSVRVGSPVTAQSPPRHTSLTPTISSEPSTWVGQPTSDNPAAIEGSSSAPSSSVRDLEEAMNKHLPSLQPPPIEQDPYRAMHGDYSMMEYQKHKSSIQWIGNTSSGGACSGAGVPDTLPATNLLRSLYASRETVI</sequence>
<dbReference type="GO" id="GO:0000977">
    <property type="term" value="F:RNA polymerase II transcription regulatory region sequence-specific DNA binding"/>
    <property type="evidence" value="ECO:0007669"/>
    <property type="project" value="TreeGrafter"/>
</dbReference>
<dbReference type="InterPro" id="IPR013655">
    <property type="entry name" value="PAS_fold_3"/>
</dbReference>
<evidence type="ECO:0000313" key="11">
    <source>
        <dbReference type="Proteomes" id="UP000014760"/>
    </source>
</evidence>
<dbReference type="AlphaFoldDB" id="R7U609"/>
<feature type="domain" description="PAS" evidence="8">
    <location>
        <begin position="68"/>
        <end position="125"/>
    </location>
</feature>
<gene>
    <name evidence="9" type="ORF">CAPTEDRAFT_184580</name>
</gene>
<feature type="compositionally biased region" description="Low complexity" evidence="7">
    <location>
        <begin position="128"/>
        <end position="146"/>
    </location>
</feature>
<dbReference type="EMBL" id="AMQN01010419">
    <property type="status" value="NOT_ANNOTATED_CDS"/>
    <property type="molecule type" value="Genomic_DNA"/>
</dbReference>
<keyword evidence="2" id="KW-0677">Repeat</keyword>
<dbReference type="InterPro" id="IPR013767">
    <property type="entry name" value="PAS_fold"/>
</dbReference>
<feature type="region of interest" description="Disordered" evidence="7">
    <location>
        <begin position="125"/>
        <end position="158"/>
    </location>
</feature>
<dbReference type="PROSITE" id="PS50112">
    <property type="entry name" value="PAS"/>
    <property type="match status" value="2"/>
</dbReference>
<dbReference type="Proteomes" id="UP000014760">
    <property type="component" value="Unassembled WGS sequence"/>
</dbReference>
<organism evidence="9">
    <name type="scientific">Capitella teleta</name>
    <name type="common">Polychaete worm</name>
    <dbReference type="NCBI Taxonomy" id="283909"/>
    <lineage>
        <taxon>Eukaryota</taxon>
        <taxon>Metazoa</taxon>
        <taxon>Spiralia</taxon>
        <taxon>Lophotrochozoa</taxon>
        <taxon>Annelida</taxon>
        <taxon>Polychaeta</taxon>
        <taxon>Sedentaria</taxon>
        <taxon>Scolecida</taxon>
        <taxon>Capitellidae</taxon>
        <taxon>Capitella</taxon>
    </lineage>
</organism>
<feature type="region of interest" description="Disordered" evidence="7">
    <location>
        <begin position="537"/>
        <end position="590"/>
    </location>
</feature>
<evidence type="ECO:0000313" key="10">
    <source>
        <dbReference type="EnsemblMetazoa" id="CapteP184580"/>
    </source>
</evidence>
<dbReference type="FunFam" id="3.30.450.20:FF:000025">
    <property type="entry name" value="Neuronal PAS domain protein 3 isoform 1"/>
    <property type="match status" value="1"/>
</dbReference>
<feature type="compositionally biased region" description="Basic residues" evidence="7">
    <location>
        <begin position="454"/>
        <end position="465"/>
    </location>
</feature>
<feature type="domain" description="PAS" evidence="8">
    <location>
        <begin position="237"/>
        <end position="294"/>
    </location>
</feature>
<dbReference type="PANTHER" id="PTHR23043:SF26">
    <property type="entry name" value="PROTEIN TRACHEALESS"/>
    <property type="match status" value="1"/>
</dbReference>
<comment type="subcellular location">
    <subcellularLocation>
        <location evidence="1">Nucleus</location>
    </subcellularLocation>
</comment>
<keyword evidence="6" id="KW-0539">Nucleus</keyword>
<feature type="compositionally biased region" description="Basic and acidic residues" evidence="7">
    <location>
        <begin position="364"/>
        <end position="393"/>
    </location>
</feature>
<name>R7U609_CAPTE</name>
<dbReference type="Gene3D" id="3.30.450.20">
    <property type="entry name" value="PAS domain"/>
    <property type="match status" value="2"/>
</dbReference>
<evidence type="ECO:0000256" key="6">
    <source>
        <dbReference type="ARBA" id="ARBA00023242"/>
    </source>
</evidence>
<dbReference type="OMA" id="AYFHWDL"/>
<reference evidence="9 11" key="2">
    <citation type="journal article" date="2013" name="Nature">
        <title>Insights into bilaterian evolution from three spiralian genomes.</title>
        <authorList>
            <person name="Simakov O."/>
            <person name="Marletaz F."/>
            <person name="Cho S.J."/>
            <person name="Edsinger-Gonzales E."/>
            <person name="Havlak P."/>
            <person name="Hellsten U."/>
            <person name="Kuo D.H."/>
            <person name="Larsson T."/>
            <person name="Lv J."/>
            <person name="Arendt D."/>
            <person name="Savage R."/>
            <person name="Osoegawa K."/>
            <person name="de Jong P."/>
            <person name="Grimwood J."/>
            <person name="Chapman J.A."/>
            <person name="Shapiro H."/>
            <person name="Aerts A."/>
            <person name="Otillar R.P."/>
            <person name="Terry A.Y."/>
            <person name="Boore J.L."/>
            <person name="Grigoriev I.V."/>
            <person name="Lindberg D.R."/>
            <person name="Seaver E.C."/>
            <person name="Weisblat D.A."/>
            <person name="Putnam N.H."/>
            <person name="Rokhsar D.S."/>
        </authorList>
    </citation>
    <scope>NUCLEOTIDE SEQUENCE</scope>
    <source>
        <strain evidence="9 11">I ESC-2004</strain>
    </source>
</reference>
<dbReference type="FunCoup" id="R7U609">
    <property type="interactions" value="121"/>
</dbReference>
<evidence type="ECO:0000259" key="8">
    <source>
        <dbReference type="PROSITE" id="PS50112"/>
    </source>
</evidence>
<dbReference type="SUPFAM" id="SSF55785">
    <property type="entry name" value="PYP-like sensor domain (PAS domain)"/>
    <property type="match status" value="2"/>
</dbReference>
<evidence type="ECO:0000256" key="3">
    <source>
        <dbReference type="ARBA" id="ARBA00023015"/>
    </source>
</evidence>
<dbReference type="GO" id="GO:0000981">
    <property type="term" value="F:DNA-binding transcription factor activity, RNA polymerase II-specific"/>
    <property type="evidence" value="ECO:0007669"/>
    <property type="project" value="TreeGrafter"/>
</dbReference>
<dbReference type="Pfam" id="PF00989">
    <property type="entry name" value="PAS"/>
    <property type="match status" value="1"/>
</dbReference>
<evidence type="ECO:0000313" key="9">
    <source>
        <dbReference type="EMBL" id="ELT98590.1"/>
    </source>
</evidence>
<accession>R7U609</accession>
<evidence type="ECO:0000256" key="1">
    <source>
        <dbReference type="ARBA" id="ARBA00004123"/>
    </source>
</evidence>
<dbReference type="GO" id="GO:0005634">
    <property type="term" value="C:nucleus"/>
    <property type="evidence" value="ECO:0007669"/>
    <property type="project" value="UniProtKB-SubCell"/>
</dbReference>
<dbReference type="CDD" id="cd00130">
    <property type="entry name" value="PAS"/>
    <property type="match status" value="2"/>
</dbReference>
<protein>
    <recommendedName>
        <fullName evidence="8">PAS domain-containing protein</fullName>
    </recommendedName>
</protein>
<dbReference type="FunFam" id="3.30.450.20:FF:000054">
    <property type="entry name" value="Trachealess, isoform D"/>
    <property type="match status" value="1"/>
</dbReference>
<proteinExistence type="predicted"/>
<evidence type="ECO:0000256" key="7">
    <source>
        <dbReference type="SAM" id="MobiDB-lite"/>
    </source>
</evidence>
<dbReference type="EnsemblMetazoa" id="CapteT184580">
    <property type="protein sequence ID" value="CapteP184580"/>
    <property type="gene ID" value="CapteG184580"/>
</dbReference>
<keyword evidence="5" id="KW-0804">Transcription</keyword>
<evidence type="ECO:0000256" key="4">
    <source>
        <dbReference type="ARBA" id="ARBA00023125"/>
    </source>
</evidence>
<dbReference type="InterPro" id="IPR035965">
    <property type="entry name" value="PAS-like_dom_sf"/>
</dbReference>
<reference evidence="10" key="3">
    <citation type="submission" date="2015-06" db="UniProtKB">
        <authorList>
            <consortium name="EnsemblMetazoa"/>
        </authorList>
    </citation>
    <scope>IDENTIFICATION</scope>
</reference>
<dbReference type="STRING" id="283909.R7U609"/>
<dbReference type="SMART" id="SM00091">
    <property type="entry name" value="PAS"/>
    <property type="match status" value="2"/>
</dbReference>
<dbReference type="Pfam" id="PF08447">
    <property type="entry name" value="PAS_3"/>
    <property type="match status" value="1"/>
</dbReference>
<dbReference type="HOGENOM" id="CLU_009542_0_1_1"/>
<feature type="region of interest" description="Disordered" evidence="7">
    <location>
        <begin position="447"/>
        <end position="504"/>
    </location>
</feature>
<keyword evidence="4" id="KW-0238">DNA-binding</keyword>
<keyword evidence="3" id="KW-0805">Transcription regulation</keyword>
<evidence type="ECO:0000256" key="2">
    <source>
        <dbReference type="ARBA" id="ARBA00022737"/>
    </source>
</evidence>
<feature type="compositionally biased region" description="Polar residues" evidence="7">
    <location>
        <begin position="541"/>
        <end position="571"/>
    </location>
</feature>
<dbReference type="EMBL" id="KB307754">
    <property type="protein sequence ID" value="ELT98590.1"/>
    <property type="molecule type" value="Genomic_DNA"/>
</dbReference>
<reference evidence="11" key="1">
    <citation type="submission" date="2012-12" db="EMBL/GenBank/DDBJ databases">
        <authorList>
            <person name="Hellsten U."/>
            <person name="Grimwood J."/>
            <person name="Chapman J.A."/>
            <person name="Shapiro H."/>
            <person name="Aerts A."/>
            <person name="Otillar R.P."/>
            <person name="Terry A.Y."/>
            <person name="Boore J.L."/>
            <person name="Simakov O."/>
            <person name="Marletaz F."/>
            <person name="Cho S.-J."/>
            <person name="Edsinger-Gonzales E."/>
            <person name="Havlak P."/>
            <person name="Kuo D.-H."/>
            <person name="Larsson T."/>
            <person name="Lv J."/>
            <person name="Arendt D."/>
            <person name="Savage R."/>
            <person name="Osoegawa K."/>
            <person name="de Jong P."/>
            <person name="Lindberg D.R."/>
            <person name="Seaver E.C."/>
            <person name="Weisblat D.A."/>
            <person name="Putnam N.H."/>
            <person name="Grigoriev I.V."/>
            <person name="Rokhsar D.S."/>
        </authorList>
    </citation>
    <scope>NUCLEOTIDE SEQUENCE</scope>
    <source>
        <strain evidence="11">I ESC-2004</strain>
    </source>
</reference>
<dbReference type="InterPro" id="IPR000014">
    <property type="entry name" value="PAS"/>
</dbReference>
<keyword evidence="11" id="KW-1185">Reference proteome</keyword>